<dbReference type="InterPro" id="IPR036388">
    <property type="entry name" value="WH-like_DNA-bd_sf"/>
</dbReference>
<organism evidence="1 2">
    <name type="scientific">Candidatus Lokiarchaeum ossiferum</name>
    <dbReference type="NCBI Taxonomy" id="2951803"/>
    <lineage>
        <taxon>Archaea</taxon>
        <taxon>Promethearchaeati</taxon>
        <taxon>Promethearchaeota</taxon>
        <taxon>Promethearchaeia</taxon>
        <taxon>Promethearchaeales</taxon>
        <taxon>Promethearchaeaceae</taxon>
        <taxon>Candidatus Lokiarchaeum</taxon>
    </lineage>
</organism>
<name>A0ABY6HM57_9ARCH</name>
<evidence type="ECO:0008006" key="3">
    <source>
        <dbReference type="Google" id="ProtNLM"/>
    </source>
</evidence>
<proteinExistence type="predicted"/>
<dbReference type="SUPFAM" id="SSF46785">
    <property type="entry name" value="Winged helix' DNA-binding domain"/>
    <property type="match status" value="1"/>
</dbReference>
<dbReference type="Gene3D" id="1.10.10.10">
    <property type="entry name" value="Winged helix-like DNA-binding domain superfamily/Winged helix DNA-binding domain"/>
    <property type="match status" value="1"/>
</dbReference>
<dbReference type="EMBL" id="CP104013">
    <property type="protein sequence ID" value="UYP44589.1"/>
    <property type="molecule type" value="Genomic_DNA"/>
</dbReference>
<sequence length="179" mass="20553">MNSNKIEQDPHGFDPEIVQIEKDLLDFLEDGMVNVSGRDPIVSKVMSTFYTRKELTQQDLQKLTKYSAGTISKTVRQLIDMKVIVKELIPGTHKHIYKMEKLPYGSPAYILSSGKMIEGVSDELKMILDELEKNKENMKDLEGFNRVYSITSQLATLMTSVPKFMAILENELRDFMKKQ</sequence>
<gene>
    <name evidence="1" type="ORF">NEF87_000874</name>
</gene>
<dbReference type="Proteomes" id="UP001208689">
    <property type="component" value="Chromosome"/>
</dbReference>
<protein>
    <recommendedName>
        <fullName evidence="3">MarR family transcriptional regulator</fullName>
    </recommendedName>
</protein>
<reference evidence="1" key="1">
    <citation type="submission" date="2022-09" db="EMBL/GenBank/DDBJ databases">
        <title>Actin cytoskeleton and complex cell architecture in an #Asgard archaeon.</title>
        <authorList>
            <person name="Ponce Toledo R.I."/>
            <person name="Schleper C."/>
            <person name="Rodrigues Oliveira T."/>
            <person name="Wollweber F."/>
            <person name="Xu J."/>
            <person name="Rittmann S."/>
            <person name="Klingl A."/>
            <person name="Pilhofer M."/>
        </authorList>
    </citation>
    <scope>NUCLEOTIDE SEQUENCE</scope>
    <source>
        <strain evidence="1">B-35</strain>
    </source>
</reference>
<evidence type="ECO:0000313" key="1">
    <source>
        <dbReference type="EMBL" id="UYP44589.1"/>
    </source>
</evidence>
<accession>A0ABY6HM57</accession>
<evidence type="ECO:0000313" key="2">
    <source>
        <dbReference type="Proteomes" id="UP001208689"/>
    </source>
</evidence>
<dbReference type="InterPro" id="IPR036390">
    <property type="entry name" value="WH_DNA-bd_sf"/>
</dbReference>
<keyword evidence="2" id="KW-1185">Reference proteome</keyword>